<protein>
    <submittedName>
        <fullName evidence="2">Uncharacterized protein</fullName>
    </submittedName>
</protein>
<dbReference type="Proteomes" id="UP000182829">
    <property type="component" value="Unassembled WGS sequence"/>
</dbReference>
<dbReference type="EMBL" id="FORO01000003">
    <property type="protein sequence ID" value="SFI65630.1"/>
    <property type="molecule type" value="Genomic_DNA"/>
</dbReference>
<evidence type="ECO:0000256" key="1">
    <source>
        <dbReference type="SAM" id="Phobius"/>
    </source>
</evidence>
<gene>
    <name evidence="2" type="ORF">SAMN05443661_1038</name>
</gene>
<reference evidence="2 3" key="1">
    <citation type="submission" date="2016-10" db="EMBL/GenBank/DDBJ databases">
        <authorList>
            <person name="de Groot N.N."/>
        </authorList>
    </citation>
    <scope>NUCLEOTIDE SEQUENCE [LARGE SCALE GENOMIC DNA]</scope>
    <source>
        <strain evidence="2 3">SP2</strain>
    </source>
</reference>
<sequence>MILLAPAYMFTPLLAGVVTCLVGGPSFETAGLRLPRGRFRWLAIAAAVPIVLVLVGAGIALAVPGVEFVPDANPLTGERIDVTETQPQDSEAAAGPELPGWPWNLLLTVVAALVFGATINAVLASGEEFGWRGVLRTELSPVGFWVLRRSSAYSGVSGTRR</sequence>
<organism evidence="2 3">
    <name type="scientific">Natronobacterium gregoryi</name>
    <dbReference type="NCBI Taxonomy" id="44930"/>
    <lineage>
        <taxon>Archaea</taxon>
        <taxon>Methanobacteriati</taxon>
        <taxon>Methanobacteriota</taxon>
        <taxon>Stenosarchaea group</taxon>
        <taxon>Halobacteria</taxon>
        <taxon>Halobacteriales</taxon>
        <taxon>Natrialbaceae</taxon>
        <taxon>Natronobacterium</taxon>
    </lineage>
</organism>
<name>A0A1I3JZZ2_9EURY</name>
<accession>A0A1I3JZZ2</accession>
<dbReference type="AlphaFoldDB" id="A0A1I3JZZ2"/>
<evidence type="ECO:0000313" key="3">
    <source>
        <dbReference type="Proteomes" id="UP000182829"/>
    </source>
</evidence>
<keyword evidence="1" id="KW-0812">Transmembrane</keyword>
<feature type="transmembrane region" description="Helical" evidence="1">
    <location>
        <begin position="105"/>
        <end position="126"/>
    </location>
</feature>
<keyword evidence="1" id="KW-1133">Transmembrane helix</keyword>
<proteinExistence type="predicted"/>
<evidence type="ECO:0000313" key="2">
    <source>
        <dbReference type="EMBL" id="SFI65630.1"/>
    </source>
</evidence>
<keyword evidence="1" id="KW-0472">Membrane</keyword>
<feature type="transmembrane region" description="Helical" evidence="1">
    <location>
        <begin position="6"/>
        <end position="27"/>
    </location>
</feature>
<feature type="transmembrane region" description="Helical" evidence="1">
    <location>
        <begin position="39"/>
        <end position="63"/>
    </location>
</feature>